<evidence type="ECO:0000256" key="6">
    <source>
        <dbReference type="ARBA" id="ARBA00022989"/>
    </source>
</evidence>
<feature type="transmembrane region" description="Helical" evidence="9">
    <location>
        <begin position="38"/>
        <end position="57"/>
    </location>
</feature>
<keyword evidence="7 9" id="KW-0472">Membrane</keyword>
<gene>
    <name evidence="10" type="ORF">D5R93_06475</name>
</gene>
<keyword evidence="4" id="KW-1003">Cell membrane</keyword>
<comment type="similarity">
    <text evidence="2">Belongs to the BCCT transporter (TC 2.A.15) family.</text>
</comment>
<feature type="region of interest" description="Disordered" evidence="8">
    <location>
        <begin position="1"/>
        <end position="33"/>
    </location>
</feature>
<feature type="transmembrane region" description="Helical" evidence="9">
    <location>
        <begin position="117"/>
        <end position="138"/>
    </location>
</feature>
<evidence type="ECO:0000256" key="2">
    <source>
        <dbReference type="ARBA" id="ARBA00005658"/>
    </source>
</evidence>
<dbReference type="PANTHER" id="PTHR30047">
    <property type="entry name" value="HIGH-AFFINITY CHOLINE TRANSPORT PROTEIN-RELATED"/>
    <property type="match status" value="1"/>
</dbReference>
<name>A0ABN5PN96_9ACTO</name>
<feature type="transmembrane region" description="Helical" evidence="9">
    <location>
        <begin position="288"/>
        <end position="311"/>
    </location>
</feature>
<protein>
    <submittedName>
        <fullName evidence="10">BCCT family transporter</fullName>
    </submittedName>
</protein>
<keyword evidence="11" id="KW-1185">Reference proteome</keyword>
<evidence type="ECO:0000256" key="8">
    <source>
        <dbReference type="SAM" id="MobiDB-lite"/>
    </source>
</evidence>
<evidence type="ECO:0000313" key="11">
    <source>
        <dbReference type="Proteomes" id="UP000273001"/>
    </source>
</evidence>
<dbReference type="Proteomes" id="UP000273001">
    <property type="component" value="Chromosome"/>
</dbReference>
<dbReference type="Pfam" id="PF02028">
    <property type="entry name" value="BCCT"/>
    <property type="match status" value="1"/>
</dbReference>
<dbReference type="RefSeq" id="WP_119835030.1">
    <property type="nucleotide sequence ID" value="NZ_CP032514.1"/>
</dbReference>
<feature type="transmembrane region" description="Helical" evidence="9">
    <location>
        <begin position="349"/>
        <end position="368"/>
    </location>
</feature>
<sequence>MGTTPSHHATDDHNDTSAGPVSRPSPLAAGSSRRREDWTVKTVSLLLVSLVIILTVAHGDTAASVISSFRTAVTSNFTWYFVVLATLALLFCVYMATGRRGAIVLGGRGARPEYGRFAWYSMLFACGQGIGLIFWSVAEPLLLRSDNPLSDVVGTDDTDGALIWTYFHWAVHGWAIYCVVALCLALSFHNRGSFMTFRDAVTDMFPERVRGVVGVVVETTVILATVFGLSTSFAFAAMQLSSGIGQTFGGVPGPAVRTVVIGVIGLLAALSVYLGVEKGMRRVSEVNSVLSIVLMAGVLVAGPTVYLLSVLPQTTGQYLWSMWWMGTWTDAASAATALESWDSSWNGTWTVFIWCWSWAFSTFVGSFIARISRGRSLREFVVGVLGIPSLVCVVWIGLLGGAALYYDDAGQGAVSRATQQDTSLGLFVMLGEIPYRPVALALLLIATILVGTYYLTSLDSGIHALSGFVSSAAQPSRLFRVALVAGIAGIAFLLLTIGGETVVGTVQTGTIIGALPYTVVTLLMMANTFRHVSRETRAGQELGVEI</sequence>
<feature type="transmembrane region" description="Helical" evidence="9">
    <location>
        <begin position="477"/>
        <end position="497"/>
    </location>
</feature>
<evidence type="ECO:0000256" key="3">
    <source>
        <dbReference type="ARBA" id="ARBA00022448"/>
    </source>
</evidence>
<evidence type="ECO:0000256" key="1">
    <source>
        <dbReference type="ARBA" id="ARBA00004651"/>
    </source>
</evidence>
<feature type="transmembrane region" description="Helical" evidence="9">
    <location>
        <begin position="380"/>
        <end position="406"/>
    </location>
</feature>
<accession>A0ABN5PN96</accession>
<keyword evidence="3" id="KW-0813">Transport</keyword>
<feature type="transmembrane region" description="Helical" evidence="9">
    <location>
        <begin position="255"/>
        <end position="276"/>
    </location>
</feature>
<evidence type="ECO:0000256" key="5">
    <source>
        <dbReference type="ARBA" id="ARBA00022692"/>
    </source>
</evidence>
<keyword evidence="6 9" id="KW-1133">Transmembrane helix</keyword>
<evidence type="ECO:0000256" key="7">
    <source>
        <dbReference type="ARBA" id="ARBA00023136"/>
    </source>
</evidence>
<reference evidence="10 11" key="1">
    <citation type="submission" date="2018-09" db="EMBL/GenBank/DDBJ databases">
        <authorList>
            <person name="Li J."/>
        </authorList>
    </citation>
    <scope>NUCLEOTIDE SEQUENCE [LARGE SCALE GENOMIC DNA]</scope>
    <source>
        <strain evidence="10 11">2129</strain>
    </source>
</reference>
<comment type="subcellular location">
    <subcellularLocation>
        <location evidence="1">Cell membrane</location>
        <topology evidence="1">Multi-pass membrane protein</topology>
    </subcellularLocation>
</comment>
<feature type="transmembrane region" description="Helical" evidence="9">
    <location>
        <begin position="209"/>
        <end position="235"/>
    </location>
</feature>
<keyword evidence="5 9" id="KW-0812">Transmembrane</keyword>
<dbReference type="PANTHER" id="PTHR30047:SF7">
    <property type="entry name" value="HIGH-AFFINITY CHOLINE TRANSPORT PROTEIN"/>
    <property type="match status" value="1"/>
</dbReference>
<dbReference type="InterPro" id="IPR000060">
    <property type="entry name" value="BCCT_transptr"/>
</dbReference>
<feature type="transmembrane region" description="Helical" evidence="9">
    <location>
        <begin position="509"/>
        <end position="529"/>
    </location>
</feature>
<evidence type="ECO:0000256" key="4">
    <source>
        <dbReference type="ARBA" id="ARBA00022475"/>
    </source>
</evidence>
<feature type="transmembrane region" description="Helical" evidence="9">
    <location>
        <begin position="77"/>
        <end position="96"/>
    </location>
</feature>
<evidence type="ECO:0000313" key="10">
    <source>
        <dbReference type="EMBL" id="AYD89771.1"/>
    </source>
</evidence>
<proteinExistence type="inferred from homology"/>
<feature type="transmembrane region" description="Helical" evidence="9">
    <location>
        <begin position="438"/>
        <end position="456"/>
    </location>
</feature>
<feature type="transmembrane region" description="Helical" evidence="9">
    <location>
        <begin position="166"/>
        <end position="188"/>
    </location>
</feature>
<evidence type="ECO:0000256" key="9">
    <source>
        <dbReference type="SAM" id="Phobius"/>
    </source>
</evidence>
<organism evidence="10 11">
    <name type="scientific">Actinomyces lilanjuaniae</name>
    <dbReference type="NCBI Taxonomy" id="2321394"/>
    <lineage>
        <taxon>Bacteria</taxon>
        <taxon>Bacillati</taxon>
        <taxon>Actinomycetota</taxon>
        <taxon>Actinomycetes</taxon>
        <taxon>Actinomycetales</taxon>
        <taxon>Actinomycetaceae</taxon>
        <taxon>Actinomyces</taxon>
    </lineage>
</organism>
<dbReference type="EMBL" id="CP032514">
    <property type="protein sequence ID" value="AYD89771.1"/>
    <property type="molecule type" value="Genomic_DNA"/>
</dbReference>